<dbReference type="GO" id="GO:0016020">
    <property type="term" value="C:membrane"/>
    <property type="evidence" value="ECO:0007669"/>
    <property type="project" value="UniProtKB-SubCell"/>
</dbReference>
<feature type="non-terminal residue" evidence="9">
    <location>
        <position position="122"/>
    </location>
</feature>
<dbReference type="PANTHER" id="PTHR31942">
    <property type="entry name" value="MLO-LIKE PROTEIN 1"/>
    <property type="match status" value="1"/>
</dbReference>
<name>S8C297_9LAMI</name>
<evidence type="ECO:0000256" key="8">
    <source>
        <dbReference type="SAM" id="Phobius"/>
    </source>
</evidence>
<comment type="similarity">
    <text evidence="2">Belongs to the MLO family.</text>
</comment>
<organism evidence="9 10">
    <name type="scientific">Genlisea aurea</name>
    <dbReference type="NCBI Taxonomy" id="192259"/>
    <lineage>
        <taxon>Eukaryota</taxon>
        <taxon>Viridiplantae</taxon>
        <taxon>Streptophyta</taxon>
        <taxon>Embryophyta</taxon>
        <taxon>Tracheophyta</taxon>
        <taxon>Spermatophyta</taxon>
        <taxon>Magnoliopsida</taxon>
        <taxon>eudicotyledons</taxon>
        <taxon>Gunneridae</taxon>
        <taxon>Pentapetalae</taxon>
        <taxon>asterids</taxon>
        <taxon>lamiids</taxon>
        <taxon>Lamiales</taxon>
        <taxon>Lentibulariaceae</taxon>
        <taxon>Genlisea</taxon>
    </lineage>
</organism>
<keyword evidence="4" id="KW-0611">Plant defense</keyword>
<evidence type="ECO:0000256" key="5">
    <source>
        <dbReference type="ARBA" id="ARBA00022989"/>
    </source>
</evidence>
<keyword evidence="6 8" id="KW-0472">Membrane</keyword>
<evidence type="ECO:0008006" key="11">
    <source>
        <dbReference type="Google" id="ProtNLM"/>
    </source>
</evidence>
<gene>
    <name evidence="9" type="ORF">M569_16238</name>
</gene>
<evidence type="ECO:0000256" key="2">
    <source>
        <dbReference type="ARBA" id="ARBA00006574"/>
    </source>
</evidence>
<evidence type="ECO:0000256" key="6">
    <source>
        <dbReference type="ARBA" id="ARBA00023136"/>
    </source>
</evidence>
<dbReference type="OrthoDB" id="1388414at2759"/>
<dbReference type="Proteomes" id="UP000015453">
    <property type="component" value="Unassembled WGS sequence"/>
</dbReference>
<evidence type="ECO:0000256" key="3">
    <source>
        <dbReference type="ARBA" id="ARBA00022692"/>
    </source>
</evidence>
<comment type="caution">
    <text evidence="9">The sequence shown here is derived from an EMBL/GenBank/DDBJ whole genome shotgun (WGS) entry which is preliminary data.</text>
</comment>
<feature type="non-terminal residue" evidence="9">
    <location>
        <position position="1"/>
    </location>
</feature>
<accession>S8C297</accession>
<keyword evidence="5 8" id="KW-1133">Transmembrane helix</keyword>
<evidence type="ECO:0000256" key="1">
    <source>
        <dbReference type="ARBA" id="ARBA00004141"/>
    </source>
</evidence>
<evidence type="ECO:0000313" key="10">
    <source>
        <dbReference type="Proteomes" id="UP000015453"/>
    </source>
</evidence>
<reference evidence="9 10" key="1">
    <citation type="journal article" date="2013" name="BMC Genomics">
        <title>The miniature genome of a carnivorous plant Genlisea aurea contains a low number of genes and short non-coding sequences.</title>
        <authorList>
            <person name="Leushkin E.V."/>
            <person name="Sutormin R.A."/>
            <person name="Nabieva E.R."/>
            <person name="Penin A.A."/>
            <person name="Kondrashov A.S."/>
            <person name="Logacheva M.D."/>
        </authorList>
    </citation>
    <scope>NUCLEOTIDE SEQUENCE [LARGE SCALE GENOMIC DNA]</scope>
</reference>
<proteinExistence type="inferred from homology"/>
<protein>
    <recommendedName>
        <fullName evidence="11">MLO-like protein</fullName>
    </recommendedName>
</protein>
<dbReference type="PANTHER" id="PTHR31942:SF53">
    <property type="entry name" value="MLO-LIKE PROTEIN 5-RELATED"/>
    <property type="match status" value="1"/>
</dbReference>
<dbReference type="GO" id="GO:0006952">
    <property type="term" value="P:defense response"/>
    <property type="evidence" value="ECO:0007669"/>
    <property type="project" value="UniProtKB-KW"/>
</dbReference>
<sequence length="122" mass="13710">NGIRELDQTPTWAVALVCAVIIIISILLEMTLHKVGATFKKRKKSALVDALEKVKAELMILGFISLILTFGQNYITRICIPEKVGNTMLPCEYRHSDSYQHRKGEGHRRKLLAMDSPSQGCK</sequence>
<keyword evidence="3 8" id="KW-0812">Transmembrane</keyword>
<dbReference type="InterPro" id="IPR004326">
    <property type="entry name" value="Mlo"/>
</dbReference>
<evidence type="ECO:0000256" key="4">
    <source>
        <dbReference type="ARBA" id="ARBA00022821"/>
    </source>
</evidence>
<evidence type="ECO:0000256" key="7">
    <source>
        <dbReference type="ARBA" id="ARBA00023265"/>
    </source>
</evidence>
<keyword evidence="10" id="KW-1185">Reference proteome</keyword>
<feature type="transmembrane region" description="Helical" evidence="8">
    <location>
        <begin position="12"/>
        <end position="33"/>
    </location>
</feature>
<dbReference type="EMBL" id="AUSU01009084">
    <property type="protein sequence ID" value="EPS58576.1"/>
    <property type="molecule type" value="Genomic_DNA"/>
</dbReference>
<keyword evidence="7" id="KW-0568">Pathogenesis-related protein</keyword>
<evidence type="ECO:0000313" key="9">
    <source>
        <dbReference type="EMBL" id="EPS58576.1"/>
    </source>
</evidence>
<dbReference type="Pfam" id="PF03094">
    <property type="entry name" value="Mlo"/>
    <property type="match status" value="1"/>
</dbReference>
<comment type="subcellular location">
    <subcellularLocation>
        <location evidence="1">Membrane</location>
        <topology evidence="1">Multi-pass membrane protein</topology>
    </subcellularLocation>
</comment>
<dbReference type="AlphaFoldDB" id="S8C297"/>